<dbReference type="EMBL" id="JBHUNA010000007">
    <property type="protein sequence ID" value="MFD2760179.1"/>
    <property type="molecule type" value="Genomic_DNA"/>
</dbReference>
<dbReference type="EC" id="1.8.1.14" evidence="9"/>
<organism evidence="9 10">
    <name type="scientific">Lentibacillus juripiscarius</name>
    <dbReference type="NCBI Taxonomy" id="257446"/>
    <lineage>
        <taxon>Bacteria</taxon>
        <taxon>Bacillati</taxon>
        <taxon>Bacillota</taxon>
        <taxon>Bacilli</taxon>
        <taxon>Bacillales</taxon>
        <taxon>Bacillaceae</taxon>
        <taxon>Lentibacillus</taxon>
    </lineage>
</organism>
<dbReference type="InterPro" id="IPR023753">
    <property type="entry name" value="FAD/NAD-binding_dom"/>
</dbReference>
<dbReference type="PANTHER" id="PTHR43429:SF1">
    <property type="entry name" value="NAD(P)H SULFUR OXIDOREDUCTASE (COA-DEPENDENT)"/>
    <property type="match status" value="1"/>
</dbReference>
<dbReference type="PRINTS" id="PR00368">
    <property type="entry name" value="FADPNR"/>
</dbReference>
<name>A0ABW5V5Q7_9BACI</name>
<keyword evidence="5 9" id="KW-0560">Oxidoreductase</keyword>
<dbReference type="GO" id="GO:0050451">
    <property type="term" value="F:CoA-disulfide reductase (NADPH) activity"/>
    <property type="evidence" value="ECO:0007669"/>
    <property type="project" value="UniProtKB-EC"/>
</dbReference>
<keyword evidence="4" id="KW-0274">FAD</keyword>
<dbReference type="Proteomes" id="UP001597502">
    <property type="component" value="Unassembled WGS sequence"/>
</dbReference>
<reference evidence="10" key="1">
    <citation type="journal article" date="2019" name="Int. J. Syst. Evol. Microbiol.">
        <title>The Global Catalogue of Microorganisms (GCM) 10K type strain sequencing project: providing services to taxonomists for standard genome sequencing and annotation.</title>
        <authorList>
            <consortium name="The Broad Institute Genomics Platform"/>
            <consortium name="The Broad Institute Genome Sequencing Center for Infectious Disease"/>
            <person name="Wu L."/>
            <person name="Ma J."/>
        </authorList>
    </citation>
    <scope>NUCLEOTIDE SEQUENCE [LARGE SCALE GENOMIC DNA]</scope>
    <source>
        <strain evidence="10">TISTR 1535</strain>
    </source>
</reference>
<evidence type="ECO:0000259" key="7">
    <source>
        <dbReference type="Pfam" id="PF02852"/>
    </source>
</evidence>
<feature type="domain" description="Pyridine nucleotide-disulphide oxidoreductase dimerisation" evidence="7">
    <location>
        <begin position="327"/>
        <end position="428"/>
    </location>
</feature>
<accession>A0ABW5V5Q7</accession>
<evidence type="ECO:0000256" key="1">
    <source>
        <dbReference type="ARBA" id="ARBA00001974"/>
    </source>
</evidence>
<evidence type="ECO:0000256" key="5">
    <source>
        <dbReference type="ARBA" id="ARBA00023002"/>
    </source>
</evidence>
<comment type="similarity">
    <text evidence="2">Belongs to the class-III pyridine nucleotide-disulfide oxidoreductase family.</text>
</comment>
<evidence type="ECO:0000256" key="4">
    <source>
        <dbReference type="ARBA" id="ARBA00022827"/>
    </source>
</evidence>
<evidence type="ECO:0000256" key="3">
    <source>
        <dbReference type="ARBA" id="ARBA00022630"/>
    </source>
</evidence>
<dbReference type="RefSeq" id="WP_382391408.1">
    <property type="nucleotide sequence ID" value="NZ_JBHUNA010000007.1"/>
</dbReference>
<dbReference type="NCBIfam" id="NF010037">
    <property type="entry name" value="PRK13512.1"/>
    <property type="match status" value="1"/>
</dbReference>
<gene>
    <name evidence="9" type="ORF">ACFSUO_04225</name>
</gene>
<keyword evidence="6" id="KW-0676">Redox-active center</keyword>
<dbReference type="InterPro" id="IPR016156">
    <property type="entry name" value="FAD/NAD-linked_Rdtase_dimer_sf"/>
</dbReference>
<dbReference type="PRINTS" id="PR00411">
    <property type="entry name" value="PNDRDTASEI"/>
</dbReference>
<evidence type="ECO:0000259" key="8">
    <source>
        <dbReference type="Pfam" id="PF07992"/>
    </source>
</evidence>
<dbReference type="Pfam" id="PF07992">
    <property type="entry name" value="Pyr_redox_2"/>
    <property type="match status" value="1"/>
</dbReference>
<comment type="cofactor">
    <cofactor evidence="1">
        <name>FAD</name>
        <dbReference type="ChEBI" id="CHEBI:57692"/>
    </cofactor>
</comment>
<dbReference type="Pfam" id="PF02852">
    <property type="entry name" value="Pyr_redox_dim"/>
    <property type="match status" value="1"/>
</dbReference>
<keyword evidence="3" id="KW-0285">Flavoprotein</keyword>
<proteinExistence type="inferred from homology"/>
<dbReference type="Gene3D" id="3.50.50.60">
    <property type="entry name" value="FAD/NAD(P)-binding domain"/>
    <property type="match status" value="2"/>
</dbReference>
<dbReference type="SUPFAM" id="SSF55424">
    <property type="entry name" value="FAD/NAD-linked reductases, dimerisation (C-terminal) domain"/>
    <property type="match status" value="1"/>
</dbReference>
<evidence type="ECO:0000313" key="9">
    <source>
        <dbReference type="EMBL" id="MFD2760179.1"/>
    </source>
</evidence>
<dbReference type="SUPFAM" id="SSF51905">
    <property type="entry name" value="FAD/NAD(P)-binding domain"/>
    <property type="match status" value="2"/>
</dbReference>
<evidence type="ECO:0000256" key="2">
    <source>
        <dbReference type="ARBA" id="ARBA00009130"/>
    </source>
</evidence>
<dbReference type="InterPro" id="IPR004099">
    <property type="entry name" value="Pyr_nucl-diS_OxRdtase_dimer"/>
</dbReference>
<dbReference type="PANTHER" id="PTHR43429">
    <property type="entry name" value="PYRIDINE NUCLEOTIDE-DISULFIDE OXIDOREDUCTASE DOMAIN-CONTAINING"/>
    <property type="match status" value="1"/>
</dbReference>
<evidence type="ECO:0000256" key="6">
    <source>
        <dbReference type="ARBA" id="ARBA00023284"/>
    </source>
</evidence>
<feature type="domain" description="FAD/NAD(P)-binding" evidence="8">
    <location>
        <begin position="4"/>
        <end position="298"/>
    </location>
</feature>
<keyword evidence="10" id="KW-1185">Reference proteome</keyword>
<dbReference type="InterPro" id="IPR036188">
    <property type="entry name" value="FAD/NAD-bd_sf"/>
</dbReference>
<dbReference type="InterPro" id="IPR050260">
    <property type="entry name" value="FAD-bd_OxRdtase"/>
</dbReference>
<evidence type="ECO:0000313" key="10">
    <source>
        <dbReference type="Proteomes" id="UP001597502"/>
    </source>
</evidence>
<comment type="caution">
    <text evidence="9">The sequence shown here is derived from an EMBL/GenBank/DDBJ whole genome shotgun (WGS) entry which is preliminary data.</text>
</comment>
<protein>
    <submittedName>
        <fullName evidence="9">CoA-disulfide reductase</fullName>
        <ecNumber evidence="9">1.8.1.14</ecNumber>
    </submittedName>
</protein>
<sequence length="446" mass="48640">MARKIVIVGGVGGGATVAAQLRRQDKDAEILLIDKGEHIAFSNCGMPYYIGGAVKKRDHLLVDTEKFSQKYDVHIQTNTAVTAIDRSQKQVTCQHESGEHHETYDKLILSPGATAVMPSFKGMNKNRTFTLHTIPDMDRINQYIEAHKPQTCAIIGAGFIGMEMVENLQEIGIHCTVIDRSKQVAKLVDEDMAKTIEDHLQEQGVQLLLDEELASFSDNGAVLHLSSGKSVQADMTLLAAGIKPNTELAVSSSLEIGETGAIKVNKFMQTNDSDIYALGDVVETNDRQFQTPRHVALAWPAHRQAFIIASHLNGSDLAYSGTQGSAIFKVFDMTVGATGENKYSLDELGVNYREVKHEARSHAGYYPGAEKLMIKLLFGAQDGTLYGAQVVGKDGVDKRLAVLTTAMKGKLTVRDLSDLELAYAPPYSSPKDPVNIIGYKASSMLE</sequence>